<dbReference type="eggNOG" id="COG4963">
    <property type="taxonomic scope" value="Bacteria"/>
</dbReference>
<evidence type="ECO:0000313" key="4">
    <source>
        <dbReference type="EMBL" id="ADJ22146.1"/>
    </source>
</evidence>
<dbReference type="PANTHER" id="PTHR43384:SF6">
    <property type="entry name" value="SEPTUM SITE-DETERMINING PROTEIN MIND HOMOLOG, CHLOROPLASTIC"/>
    <property type="match status" value="1"/>
</dbReference>
<accession>D8JQZ4</accession>
<dbReference type="Gene3D" id="3.40.50.300">
    <property type="entry name" value="P-loop containing nucleotide triphosphate hydrolases"/>
    <property type="match status" value="1"/>
</dbReference>
<dbReference type="GO" id="GO:0005524">
    <property type="term" value="F:ATP binding"/>
    <property type="evidence" value="ECO:0007669"/>
    <property type="project" value="UniProtKB-KW"/>
</dbReference>
<dbReference type="GO" id="GO:0016887">
    <property type="term" value="F:ATP hydrolysis activity"/>
    <property type="evidence" value="ECO:0007669"/>
    <property type="project" value="TreeGrafter"/>
</dbReference>
<protein>
    <submittedName>
        <fullName evidence="4">Response regulator receiver protein</fullName>
    </submittedName>
</protein>
<evidence type="ECO:0000256" key="3">
    <source>
        <dbReference type="SAM" id="MobiDB-lite"/>
    </source>
</evidence>
<dbReference type="InterPro" id="IPR027417">
    <property type="entry name" value="P-loop_NTPase"/>
</dbReference>
<sequence length="434" mass="47444">MSQHTQAAPEFDPGFSDNGERQDTYSSERARPVPRISIQAFCDDVGVANTIQFAAEDRRLSKAHVSVHMGGIAAAISHYVDSPTPNLIILDCALDSGSLLAELDRLAESCDPGTKVVVIGRQNDVMLYRELLKRGVGEYLVAPVDPLAVMESISNLYNNPETDPVGHVFAFVGAKGGVGSSTVCHNVGWTMSEILKTDVAIADLDLAFGTTGLDFNQDPVQGIAEALAAPERLDDQLLDRLMTKCSEHLSIFAAPVVIDRDYEISPEACDTVLDIVRQNVPLVAVDLPHGWSPWSKRVLLQADQVVITAVPDLANLRNAKNIVDLLRTSRKNDNQPLLILNMANTPKRQEITIKEFEQALDSKVMAVIDYDPESFSQASNNGQMLEEFSPKAKAVEKFHDIAMKITGRKEAKADKRNPALAALGPLIEKLKLKR</sequence>
<dbReference type="Gene3D" id="3.40.50.2300">
    <property type="match status" value="1"/>
</dbReference>
<dbReference type="InterPro" id="IPR011006">
    <property type="entry name" value="CheY-like_superfamily"/>
</dbReference>
<dbReference type="GO" id="GO:0051782">
    <property type="term" value="P:negative regulation of cell division"/>
    <property type="evidence" value="ECO:0007669"/>
    <property type="project" value="TreeGrafter"/>
</dbReference>
<dbReference type="KEGG" id="hdn:Hden_0321"/>
<dbReference type="OrthoDB" id="9783172at2"/>
<dbReference type="GO" id="GO:0005829">
    <property type="term" value="C:cytosol"/>
    <property type="evidence" value="ECO:0007669"/>
    <property type="project" value="TreeGrafter"/>
</dbReference>
<evidence type="ECO:0000256" key="1">
    <source>
        <dbReference type="ARBA" id="ARBA00022741"/>
    </source>
</evidence>
<evidence type="ECO:0000256" key="2">
    <source>
        <dbReference type="ARBA" id="ARBA00022840"/>
    </source>
</evidence>
<organism evidence="4 5">
    <name type="scientific">Hyphomicrobium denitrificans (strain ATCC 51888 / DSM 1869 / NCIMB 11706 / TK 0415)</name>
    <dbReference type="NCBI Taxonomy" id="582899"/>
    <lineage>
        <taxon>Bacteria</taxon>
        <taxon>Pseudomonadati</taxon>
        <taxon>Pseudomonadota</taxon>
        <taxon>Alphaproteobacteria</taxon>
        <taxon>Hyphomicrobiales</taxon>
        <taxon>Hyphomicrobiaceae</taxon>
        <taxon>Hyphomicrobium</taxon>
    </lineage>
</organism>
<dbReference type="eggNOG" id="COG0745">
    <property type="taxonomic scope" value="Bacteria"/>
</dbReference>
<gene>
    <name evidence="4" type="ordered locus">Hden_0321</name>
</gene>
<keyword evidence="1" id="KW-0547">Nucleotide-binding</keyword>
<dbReference type="Proteomes" id="UP000002033">
    <property type="component" value="Chromosome"/>
</dbReference>
<dbReference type="EMBL" id="CP002083">
    <property type="protein sequence ID" value="ADJ22146.1"/>
    <property type="molecule type" value="Genomic_DNA"/>
</dbReference>
<dbReference type="GO" id="GO:0009898">
    <property type="term" value="C:cytoplasmic side of plasma membrane"/>
    <property type="evidence" value="ECO:0007669"/>
    <property type="project" value="TreeGrafter"/>
</dbReference>
<dbReference type="SUPFAM" id="SSF52540">
    <property type="entry name" value="P-loop containing nucleoside triphosphate hydrolases"/>
    <property type="match status" value="1"/>
</dbReference>
<dbReference type="HOGENOM" id="CLU_033160_0_0_5"/>
<proteinExistence type="predicted"/>
<dbReference type="SUPFAM" id="SSF52172">
    <property type="entry name" value="CheY-like"/>
    <property type="match status" value="1"/>
</dbReference>
<feature type="compositionally biased region" description="Basic and acidic residues" evidence="3">
    <location>
        <begin position="18"/>
        <end position="30"/>
    </location>
</feature>
<feature type="region of interest" description="Disordered" evidence="3">
    <location>
        <begin position="1"/>
        <end position="30"/>
    </location>
</feature>
<dbReference type="RefSeq" id="WP_013214365.1">
    <property type="nucleotide sequence ID" value="NC_014313.1"/>
</dbReference>
<dbReference type="STRING" id="582899.Hden_0321"/>
<evidence type="ECO:0000313" key="5">
    <source>
        <dbReference type="Proteomes" id="UP000002033"/>
    </source>
</evidence>
<keyword evidence="5" id="KW-1185">Reference proteome</keyword>
<dbReference type="AlphaFoldDB" id="D8JQZ4"/>
<dbReference type="PANTHER" id="PTHR43384">
    <property type="entry name" value="SEPTUM SITE-DETERMINING PROTEIN MIND HOMOLOG, CHLOROPLASTIC-RELATED"/>
    <property type="match status" value="1"/>
</dbReference>
<name>D8JQZ4_HYPDA</name>
<reference evidence="5" key="1">
    <citation type="journal article" date="2011" name="J. Bacteriol.">
        <title>Genome sequences of eight morphologically diverse alphaproteobacteria.</title>
        <authorList>
            <consortium name="US DOE Joint Genome Institute"/>
            <person name="Brown P.J."/>
            <person name="Kysela D.T."/>
            <person name="Buechlein A."/>
            <person name="Hemmerich C."/>
            <person name="Brun Y.V."/>
        </authorList>
    </citation>
    <scope>NUCLEOTIDE SEQUENCE [LARGE SCALE GENOMIC DNA]</scope>
    <source>
        <strain evidence="5">ATCC 51888 / DSM 1869 / NCIB 11706 / TK 0415</strain>
    </source>
</reference>
<keyword evidence="2" id="KW-0067">ATP-binding</keyword>
<dbReference type="InterPro" id="IPR050625">
    <property type="entry name" value="ParA/MinD_ATPase"/>
</dbReference>